<feature type="region of interest" description="Disordered" evidence="1">
    <location>
        <begin position="91"/>
        <end position="125"/>
    </location>
</feature>
<dbReference type="AlphaFoldDB" id="A0A7J6KE63"/>
<evidence type="ECO:0000313" key="3">
    <source>
        <dbReference type="Proteomes" id="UP000557509"/>
    </source>
</evidence>
<name>A0A7J6KE63_TOXGO</name>
<dbReference type="EMBL" id="JAAUHK010000190">
    <property type="protein sequence ID" value="KAF4644791.1"/>
    <property type="molecule type" value="Genomic_DNA"/>
</dbReference>
<protein>
    <submittedName>
        <fullName evidence="2">Uncharacterized protein</fullName>
    </submittedName>
</protein>
<evidence type="ECO:0000256" key="1">
    <source>
        <dbReference type="SAM" id="MobiDB-lite"/>
    </source>
</evidence>
<accession>A0A7J6KE63</accession>
<feature type="compositionally biased region" description="Basic and acidic residues" evidence="1">
    <location>
        <begin position="113"/>
        <end position="125"/>
    </location>
</feature>
<evidence type="ECO:0000313" key="2">
    <source>
        <dbReference type="EMBL" id="KAF4644791.1"/>
    </source>
</evidence>
<reference evidence="2 3" key="1">
    <citation type="submission" date="2020-03" db="EMBL/GenBank/DDBJ databases">
        <title>Genome sequence of Toxoplasma gondii RH-88 strain.</title>
        <authorList>
            <person name="Lorenzi H.A."/>
            <person name="Venepally P."/>
            <person name="Rozenberg A."/>
            <person name="Sibley D."/>
        </authorList>
    </citation>
    <scope>NUCLEOTIDE SEQUENCE [LARGE SCALE GENOMIC DNA]</scope>
    <source>
        <strain evidence="2 3">RH-88</strain>
    </source>
</reference>
<feature type="region of interest" description="Disordered" evidence="1">
    <location>
        <begin position="64"/>
        <end position="83"/>
    </location>
</feature>
<sequence length="307" mass="34143">MKQERSFFSQAKSRLSLKLRGFASGAARQKVRGGLTETPTLFREKTAVFHALPRAPRAQRLALTPSGFPRPLASAAPLSSNSSLLRRENDRLEHKPSAQVPAQRRGTHLAESPYRRSAEHAVQPDEHLQSSICDVCALREGTRRRPHPLQVPVLPSPGGLPDRTDRVVGGLQAERHLPLRPSPRILHAPYVAMSAVSSSSLVSPFSPGSSRFPLLRKLRERREIGENREKRRTWTQTFAKNSCPGDLVFCRPHPIQLQRRTGKATERESSLGGRTCGLRVDLKDEICVCGEEKVLSLCPVHFSSSRL</sequence>
<dbReference type="Proteomes" id="UP000557509">
    <property type="component" value="Unassembled WGS sequence"/>
</dbReference>
<proteinExistence type="predicted"/>
<organism evidence="2 3">
    <name type="scientific">Toxoplasma gondii</name>
    <dbReference type="NCBI Taxonomy" id="5811"/>
    <lineage>
        <taxon>Eukaryota</taxon>
        <taxon>Sar</taxon>
        <taxon>Alveolata</taxon>
        <taxon>Apicomplexa</taxon>
        <taxon>Conoidasida</taxon>
        <taxon>Coccidia</taxon>
        <taxon>Eucoccidiorida</taxon>
        <taxon>Eimeriorina</taxon>
        <taxon>Sarcocystidae</taxon>
        <taxon>Toxoplasma</taxon>
    </lineage>
</organism>
<gene>
    <name evidence="2" type="ORF">TGRH88_017850</name>
</gene>
<comment type="caution">
    <text evidence="2">The sequence shown here is derived from an EMBL/GenBank/DDBJ whole genome shotgun (WGS) entry which is preliminary data.</text>
</comment>
<keyword evidence="3" id="KW-1185">Reference proteome</keyword>